<comment type="similarity">
    <text evidence="1">Belongs to the AHA1 family.</text>
</comment>
<dbReference type="InterPro" id="IPR023393">
    <property type="entry name" value="START-like_dom_sf"/>
</dbReference>
<protein>
    <recommendedName>
        <fullName evidence="3">Activator of Hsp90 ATPase homologue 1/2-like C-terminal domain-containing protein</fullName>
    </recommendedName>
</protein>
<dbReference type="eggNOG" id="COG3832">
    <property type="taxonomic scope" value="Bacteria"/>
</dbReference>
<sequence length="161" mass="18321">MKPLFFTLLILMGAGLMANEVKFEQMVYIKTTKAKLWNALTQPETINKYYMCPILKMGSKKGEIISYGVEGQTFIEGEILEFKKQEKLTHSFRFAGKPKAKGDQGTMVTYEIVEQQGLLILILTHSGFRAKNQTYKDITGGWPYILSNLKTLLETGKTLRK</sequence>
<dbReference type="EMBL" id="ABCK01000011">
    <property type="protein sequence ID" value="EDM27120.1"/>
    <property type="molecule type" value="Genomic_DNA"/>
</dbReference>
<evidence type="ECO:0000256" key="2">
    <source>
        <dbReference type="SAM" id="SignalP"/>
    </source>
</evidence>
<keyword evidence="2" id="KW-0732">Signal</keyword>
<feature type="domain" description="Activator of Hsp90 ATPase homologue 1/2-like C-terminal" evidence="3">
    <location>
        <begin position="31"/>
        <end position="154"/>
    </location>
</feature>
<gene>
    <name evidence="4" type="ORF">LNTAR_15662</name>
</gene>
<dbReference type="SUPFAM" id="SSF55961">
    <property type="entry name" value="Bet v1-like"/>
    <property type="match status" value="1"/>
</dbReference>
<feature type="signal peptide" evidence="2">
    <location>
        <begin position="1"/>
        <end position="18"/>
    </location>
</feature>
<comment type="caution">
    <text evidence="4">The sequence shown here is derived from an EMBL/GenBank/DDBJ whole genome shotgun (WGS) entry which is preliminary data.</text>
</comment>
<dbReference type="Pfam" id="PF08327">
    <property type="entry name" value="AHSA1"/>
    <property type="match status" value="1"/>
</dbReference>
<reference evidence="4 5" key="1">
    <citation type="journal article" date="2010" name="J. Bacteriol.">
        <title>Genome sequence of Lentisphaera araneosa HTCC2155T, the type species of the order Lentisphaerales in the phylum Lentisphaerae.</title>
        <authorList>
            <person name="Thrash J.C."/>
            <person name="Cho J.C."/>
            <person name="Vergin K.L."/>
            <person name="Morris R.M."/>
            <person name="Giovannoni S.J."/>
        </authorList>
    </citation>
    <scope>NUCLEOTIDE SEQUENCE [LARGE SCALE GENOMIC DNA]</scope>
    <source>
        <strain evidence="4 5">HTCC2155</strain>
    </source>
</reference>
<evidence type="ECO:0000313" key="5">
    <source>
        <dbReference type="Proteomes" id="UP000004947"/>
    </source>
</evidence>
<dbReference type="Gene3D" id="3.30.530.20">
    <property type="match status" value="1"/>
</dbReference>
<dbReference type="AlphaFoldDB" id="A6DMD0"/>
<dbReference type="OrthoDB" id="9800600at2"/>
<dbReference type="Proteomes" id="UP000004947">
    <property type="component" value="Unassembled WGS sequence"/>
</dbReference>
<keyword evidence="5" id="KW-1185">Reference proteome</keyword>
<dbReference type="STRING" id="313628.LNTAR_15662"/>
<dbReference type="RefSeq" id="WP_007279028.1">
    <property type="nucleotide sequence ID" value="NZ_ABCK01000011.1"/>
</dbReference>
<name>A6DMD0_9BACT</name>
<organism evidence="4 5">
    <name type="scientific">Lentisphaera araneosa HTCC2155</name>
    <dbReference type="NCBI Taxonomy" id="313628"/>
    <lineage>
        <taxon>Bacteria</taxon>
        <taxon>Pseudomonadati</taxon>
        <taxon>Lentisphaerota</taxon>
        <taxon>Lentisphaeria</taxon>
        <taxon>Lentisphaerales</taxon>
        <taxon>Lentisphaeraceae</taxon>
        <taxon>Lentisphaera</taxon>
    </lineage>
</organism>
<evidence type="ECO:0000313" key="4">
    <source>
        <dbReference type="EMBL" id="EDM27120.1"/>
    </source>
</evidence>
<dbReference type="InterPro" id="IPR013538">
    <property type="entry name" value="ASHA1/2-like_C"/>
</dbReference>
<evidence type="ECO:0000256" key="1">
    <source>
        <dbReference type="ARBA" id="ARBA00006817"/>
    </source>
</evidence>
<evidence type="ECO:0000259" key="3">
    <source>
        <dbReference type="Pfam" id="PF08327"/>
    </source>
</evidence>
<feature type="chain" id="PRO_5002692368" description="Activator of Hsp90 ATPase homologue 1/2-like C-terminal domain-containing protein" evidence="2">
    <location>
        <begin position="19"/>
        <end position="161"/>
    </location>
</feature>
<proteinExistence type="inferred from homology"/>
<accession>A6DMD0</accession>